<comment type="similarity">
    <text evidence="1">Belongs to the peptidase S33 family.</text>
</comment>
<dbReference type="PANTHER" id="PTHR43248:SF25">
    <property type="entry name" value="AB HYDROLASE-1 DOMAIN-CONTAINING PROTEIN-RELATED"/>
    <property type="match status" value="1"/>
</dbReference>
<dbReference type="Proteomes" id="UP000616114">
    <property type="component" value="Unassembled WGS sequence"/>
</dbReference>
<dbReference type="InterPro" id="IPR051601">
    <property type="entry name" value="Serine_prot/Carboxylest_S33"/>
</dbReference>
<comment type="caution">
    <text evidence="4">The sequence shown here is derived from an EMBL/GenBank/DDBJ whole genome shotgun (WGS) entry which is preliminary data.</text>
</comment>
<keyword evidence="2 4" id="KW-0378">Hydrolase</keyword>
<organism evidence="4 5">
    <name type="scientific">Sediminivirga luteola</name>
    <dbReference type="NCBI Taxonomy" id="1774748"/>
    <lineage>
        <taxon>Bacteria</taxon>
        <taxon>Bacillati</taxon>
        <taxon>Actinomycetota</taxon>
        <taxon>Actinomycetes</taxon>
        <taxon>Micrococcales</taxon>
        <taxon>Brevibacteriaceae</taxon>
        <taxon>Sediminivirga</taxon>
    </lineage>
</organism>
<reference evidence="4" key="1">
    <citation type="journal article" date="2014" name="Int. J. Syst. Evol. Microbiol.">
        <title>Complete genome sequence of Corynebacterium casei LMG S-19264T (=DSM 44701T), isolated from a smear-ripened cheese.</title>
        <authorList>
            <consortium name="US DOE Joint Genome Institute (JGI-PGF)"/>
            <person name="Walter F."/>
            <person name="Albersmeier A."/>
            <person name="Kalinowski J."/>
            <person name="Ruckert C."/>
        </authorList>
    </citation>
    <scope>NUCLEOTIDE SEQUENCE</scope>
    <source>
        <strain evidence="4">CGMCC 1.12785</strain>
    </source>
</reference>
<dbReference type="GO" id="GO:0016787">
    <property type="term" value="F:hydrolase activity"/>
    <property type="evidence" value="ECO:0007669"/>
    <property type="project" value="UniProtKB-KW"/>
</dbReference>
<protein>
    <submittedName>
        <fullName evidence="4">Alpha/beta hydrolase</fullName>
    </submittedName>
</protein>
<dbReference type="AlphaFoldDB" id="A0A8J2TXI6"/>
<evidence type="ECO:0000313" key="4">
    <source>
        <dbReference type="EMBL" id="GGA12570.1"/>
    </source>
</evidence>
<evidence type="ECO:0000313" key="5">
    <source>
        <dbReference type="Proteomes" id="UP000616114"/>
    </source>
</evidence>
<proteinExistence type="inferred from homology"/>
<accession>A0A8J2TXI6</accession>
<dbReference type="Gene3D" id="3.40.50.1820">
    <property type="entry name" value="alpha/beta hydrolase"/>
    <property type="match status" value="1"/>
</dbReference>
<dbReference type="RefSeq" id="WP_188550248.1">
    <property type="nucleotide sequence ID" value="NZ_BMFY01000005.1"/>
</dbReference>
<keyword evidence="5" id="KW-1185">Reference proteome</keyword>
<dbReference type="PANTHER" id="PTHR43248">
    <property type="entry name" value="2-SUCCINYL-6-HYDROXY-2,4-CYCLOHEXADIENE-1-CARBOXYLATE SYNTHASE"/>
    <property type="match status" value="1"/>
</dbReference>
<reference evidence="4" key="2">
    <citation type="submission" date="2020-09" db="EMBL/GenBank/DDBJ databases">
        <authorList>
            <person name="Sun Q."/>
            <person name="Zhou Y."/>
        </authorList>
    </citation>
    <scope>NUCLEOTIDE SEQUENCE</scope>
    <source>
        <strain evidence="4">CGMCC 1.12785</strain>
    </source>
</reference>
<dbReference type="InterPro" id="IPR029058">
    <property type="entry name" value="AB_hydrolase_fold"/>
</dbReference>
<name>A0A8J2TXI6_9MICO</name>
<evidence type="ECO:0000256" key="2">
    <source>
        <dbReference type="ARBA" id="ARBA00022801"/>
    </source>
</evidence>
<sequence>MADKTRNRLRARAARMPGVRFVRRPADDTSPAFDLGYVRTGPASRAPALIVPGGPGLASVLPYHGLRRRAAAQGLDVIMAEHRGVGLSRTGTTGEDLPRTAMTLRAAADDLAAVLDAEQVPQAVVYGSSYGSYLAQAFAAWHPDRVAAMVLDSAMSGPDDHQHVRVYARRLLWDGDDPRTVIAAKLLRGLVHSGTATLQEACEVARIVYEFAGLDTLERLLRERTAGRVHRTWRWLASLGSRETEEGSPFVMEFDLVGRIAHRELNYAPEPDGGPFDPAASLGRAARAFGPFEGAPLDLAAHWRRFEWPVIVLSGERDLRTPRPVAERIAAAVPDGVLVPVPATGHSALDTHGLAALAAVSAAGEGRHRAFAADPGALAALPRIGASRHIASIVRAGIAAETLLPRRLFCGGRGAL</sequence>
<gene>
    <name evidence="4" type="ORF">GCM10011333_14320</name>
</gene>
<dbReference type="EMBL" id="BMFY01000005">
    <property type="protein sequence ID" value="GGA12570.1"/>
    <property type="molecule type" value="Genomic_DNA"/>
</dbReference>
<evidence type="ECO:0000256" key="1">
    <source>
        <dbReference type="ARBA" id="ARBA00010088"/>
    </source>
</evidence>
<evidence type="ECO:0000259" key="3">
    <source>
        <dbReference type="Pfam" id="PF00561"/>
    </source>
</evidence>
<dbReference type="SUPFAM" id="SSF53474">
    <property type="entry name" value="alpha/beta-Hydrolases"/>
    <property type="match status" value="1"/>
</dbReference>
<dbReference type="InterPro" id="IPR000073">
    <property type="entry name" value="AB_hydrolase_1"/>
</dbReference>
<feature type="domain" description="AB hydrolase-1" evidence="3">
    <location>
        <begin position="49"/>
        <end position="161"/>
    </location>
</feature>
<dbReference type="Pfam" id="PF00561">
    <property type="entry name" value="Abhydrolase_1"/>
    <property type="match status" value="1"/>
</dbReference>